<keyword evidence="2" id="KW-1185">Reference proteome</keyword>
<keyword evidence="1" id="KW-0436">Ligase</keyword>
<gene>
    <name evidence="1" type="ORF">ADUPG1_004029</name>
</gene>
<dbReference type="EMBL" id="BQXS01005735">
    <property type="protein sequence ID" value="GKT14322.1"/>
    <property type="molecule type" value="Genomic_DNA"/>
</dbReference>
<evidence type="ECO:0000313" key="1">
    <source>
        <dbReference type="EMBL" id="GKT14322.1"/>
    </source>
</evidence>
<protein>
    <submittedName>
        <fullName evidence="1">UDP-N-acetylmuramate--L-alanine ligase</fullName>
    </submittedName>
</protein>
<organism evidence="1 2">
    <name type="scientific">Aduncisulcus paluster</name>
    <dbReference type="NCBI Taxonomy" id="2918883"/>
    <lineage>
        <taxon>Eukaryota</taxon>
        <taxon>Metamonada</taxon>
        <taxon>Carpediemonas-like organisms</taxon>
        <taxon>Aduncisulcus</taxon>
    </lineage>
</organism>
<name>A0ABQ5JRV8_9EUKA</name>
<proteinExistence type="predicted"/>
<accession>A0ABQ5JRV8</accession>
<comment type="caution">
    <text evidence="1">The sequence shown here is derived from an EMBL/GenBank/DDBJ whole genome shotgun (WGS) entry which is preliminary data.</text>
</comment>
<reference evidence="1" key="1">
    <citation type="submission" date="2022-03" db="EMBL/GenBank/DDBJ databases">
        <title>Draft genome sequence of Aduncisulcus paluster, a free-living microaerophilic Fornicata.</title>
        <authorList>
            <person name="Yuyama I."/>
            <person name="Kume K."/>
            <person name="Tamura T."/>
            <person name="Inagaki Y."/>
            <person name="Hashimoto T."/>
        </authorList>
    </citation>
    <scope>NUCLEOTIDE SEQUENCE</scope>
    <source>
        <strain evidence="1">NY0171</strain>
    </source>
</reference>
<sequence>EIDFGKEFAYYNTTLCTKISTSNGKIELLNEQDEIVRIIETGIVLGVGAGDITYQLRH</sequence>
<dbReference type="GO" id="GO:0016874">
    <property type="term" value="F:ligase activity"/>
    <property type="evidence" value="ECO:0007669"/>
    <property type="project" value="UniProtKB-KW"/>
</dbReference>
<evidence type="ECO:0000313" key="2">
    <source>
        <dbReference type="Proteomes" id="UP001057375"/>
    </source>
</evidence>
<dbReference type="Proteomes" id="UP001057375">
    <property type="component" value="Unassembled WGS sequence"/>
</dbReference>
<feature type="non-terminal residue" evidence="1">
    <location>
        <position position="1"/>
    </location>
</feature>